<dbReference type="Pfam" id="PF21547">
    <property type="entry name" value="TTI1"/>
    <property type="match status" value="1"/>
</dbReference>
<dbReference type="InterPro" id="IPR057567">
    <property type="entry name" value="TPR_TTI1_C"/>
</dbReference>
<dbReference type="EMBL" id="JASFZW010000001">
    <property type="protein sequence ID" value="KAK2080193.1"/>
    <property type="molecule type" value="Genomic_DNA"/>
</dbReference>
<dbReference type="Proteomes" id="UP001255856">
    <property type="component" value="Unassembled WGS sequence"/>
</dbReference>
<organism evidence="3 4">
    <name type="scientific">Prototheca wickerhamii</name>
    <dbReference type="NCBI Taxonomy" id="3111"/>
    <lineage>
        <taxon>Eukaryota</taxon>
        <taxon>Viridiplantae</taxon>
        <taxon>Chlorophyta</taxon>
        <taxon>core chlorophytes</taxon>
        <taxon>Trebouxiophyceae</taxon>
        <taxon>Chlorellales</taxon>
        <taxon>Chlorellaceae</taxon>
        <taxon>Prototheca</taxon>
    </lineage>
</organism>
<dbReference type="PANTHER" id="PTHR18460">
    <property type="entry name" value="TEL2 INTERACTING PROTEIN 1 TTI1 FAMILY MEMBER"/>
    <property type="match status" value="1"/>
</dbReference>
<feature type="region of interest" description="Disordered" evidence="1">
    <location>
        <begin position="1260"/>
        <end position="1280"/>
    </location>
</feature>
<accession>A0AAD9MMU3</accession>
<feature type="compositionally biased region" description="Basic and acidic residues" evidence="1">
    <location>
        <begin position="347"/>
        <end position="364"/>
    </location>
</feature>
<proteinExistence type="predicted"/>
<reference evidence="3" key="1">
    <citation type="submission" date="2021-01" db="EMBL/GenBank/DDBJ databases">
        <authorList>
            <person name="Eckstrom K.M.E."/>
        </authorList>
    </citation>
    <scope>NUCLEOTIDE SEQUENCE</scope>
    <source>
        <strain evidence="3">UVCC 0001</strain>
    </source>
</reference>
<evidence type="ECO:0000259" key="2">
    <source>
        <dbReference type="Pfam" id="PF24181"/>
    </source>
</evidence>
<evidence type="ECO:0000256" key="1">
    <source>
        <dbReference type="SAM" id="MobiDB-lite"/>
    </source>
</evidence>
<sequence>MARPFPPHPARAHDEAENGHGAPQPAVENDGQALAGAQTQPMPESVDVPHLALEDLTLEDPQLEEYEQELDLRRSLLDFEAQAPHLPGLFGEADSNGHPAFPGFNPATGLLNMSELLNDVNDDPLAALQAAIEQDRPTTQPSPEWEAMLRALEEDPTAGELVDAGSAHPGERGAEDAGRFLGDAAAIEEGAEHAERAHRGELHSILEELGPSEVGACSDSALFPLLLTLDREMVAAGSVDDAGPMDPGTELATAATAQPSRTMHASNAVVEAALRCLQLVLASLAPHSALKGTPSLVAAMLPRLAAVLAWPEASEEALQLTIACLGQLLLERAPGGGEDAIAGLDGPRAEDKDSGELDSRRPGAEEADPAPVSARQLSLVHGDRALAAQALWLLARLTLGQTDLEGAAGPKPSSGSAAPSAVEQLRRLAARQTTVAADAAVQTNEQDPASAVSDASDAEASSPRTLTGCLGVLGQDAWPGVARQAQRALRRWVWRPAAGPEQRSQTGQVLAEFGSLAAAFRRGSEHGTAQALRLASLLAAAPPGWVVETLILDPGSNAVVLRSLMTVLRVEPEIVPLSSGAQGLGVGALANEPGAACADAADDAFIDEHVGVALRRVAALTCAGAILAGVEVSGDGRGKYAGTPASSSSPASLARDAASVRLEAVAGLVRSFLDVLATLAPWEESVAPPEAQPSKPSLSPADLVIGEAGQEATGGALDVAHPFSTASLAEGASVLLQRSCWDFVAVAASALGARFAGSGGLMRLVLLPLLQSLEAGPLVREAAGVALQALVRASDARKGSAGDAVPSDGEASSGASTLSGVAGLVASNADYLVDGLCRQLRQPERFPQAPRLFAGLLRQTGVPATLLPLLAEPVRIAVQSLGVFARTERPEHTLRFVEALGEVVRGSAEVAAAARRSIEAIADDVERRWEAAVRERAQRRADAAGAGSDDEGSTGPDSVEEESDDRADGQFGEAEAYFRKRLERRAARAAEREHPEGAVAVPLDPGTSAALRRLRRQSLPLATTALAACLAALRVLCDTTAALDAVEKRVEAQSVEDARAGPAPPQTPRLLPSVHLLWEPLMCALEDERVPLVEAVLEALCDVCKLAGCFLAQRFAKTAWPRLRDRLEHGARPGAPSRGASARQRVFPGHDVPEAPAATLRLRCGVCALLGRLADGLDQAPDPLGGGGAQEVVLGVLPEAMSSVADFLNDAGPVQLRESATKAFMALAGLRPSVAIRLLDAALGRDGGQTIEIDLDAGSSEMGESADEARDAAGPAAASPLAVPDGLRRCNARKLEAMRAKLLEQVSAAGN</sequence>
<protein>
    <recommendedName>
        <fullName evidence="2">TTI1 C-terminal TPR domain-containing protein</fullName>
    </recommendedName>
</protein>
<feature type="region of interest" description="Disordered" evidence="1">
    <location>
        <begin position="439"/>
        <end position="462"/>
    </location>
</feature>
<dbReference type="GO" id="GO:0005737">
    <property type="term" value="C:cytoplasm"/>
    <property type="evidence" value="ECO:0007669"/>
    <property type="project" value="TreeGrafter"/>
</dbReference>
<name>A0AAD9MMU3_PROWI</name>
<feature type="region of interest" description="Disordered" evidence="1">
    <location>
        <begin position="936"/>
        <end position="972"/>
    </location>
</feature>
<gene>
    <name evidence="3" type="ORF">QBZ16_000046</name>
</gene>
<feature type="region of interest" description="Disordered" evidence="1">
    <location>
        <begin position="1"/>
        <end position="49"/>
    </location>
</feature>
<dbReference type="InterPro" id="IPR052587">
    <property type="entry name" value="TELO2-interacting_protein_1"/>
</dbReference>
<comment type="caution">
    <text evidence="3">The sequence shown here is derived from an EMBL/GenBank/DDBJ whole genome shotgun (WGS) entry which is preliminary data.</text>
</comment>
<dbReference type="PANTHER" id="PTHR18460:SF3">
    <property type="entry name" value="TELO2-INTERACTING PROTEIN 1 HOMOLOG"/>
    <property type="match status" value="1"/>
</dbReference>
<dbReference type="InterPro" id="IPR016024">
    <property type="entry name" value="ARM-type_fold"/>
</dbReference>
<feature type="region of interest" description="Disordered" evidence="1">
    <location>
        <begin position="339"/>
        <end position="372"/>
    </location>
</feature>
<evidence type="ECO:0000313" key="3">
    <source>
        <dbReference type="EMBL" id="KAK2080193.1"/>
    </source>
</evidence>
<dbReference type="InterPro" id="IPR049362">
    <property type="entry name" value="TTI1_rpt"/>
</dbReference>
<dbReference type="Pfam" id="PF24181">
    <property type="entry name" value="TPR_TTI1_C"/>
    <property type="match status" value="1"/>
</dbReference>
<feature type="compositionally biased region" description="Acidic residues" evidence="1">
    <location>
        <begin position="948"/>
        <end position="965"/>
    </location>
</feature>
<evidence type="ECO:0000313" key="4">
    <source>
        <dbReference type="Proteomes" id="UP001255856"/>
    </source>
</evidence>
<keyword evidence="4" id="KW-1185">Reference proteome</keyword>
<dbReference type="SUPFAM" id="SSF48371">
    <property type="entry name" value="ARM repeat"/>
    <property type="match status" value="1"/>
</dbReference>
<feature type="domain" description="TTI1 C-terminal TPR" evidence="2">
    <location>
        <begin position="1066"/>
        <end position="1134"/>
    </location>
</feature>